<dbReference type="AlphaFoldDB" id="A0AAP6XJI5"/>
<evidence type="ECO:0000256" key="2">
    <source>
        <dbReference type="SAM" id="SignalP"/>
    </source>
</evidence>
<keyword evidence="2" id="KW-0732">Signal</keyword>
<feature type="signal peptide" evidence="2">
    <location>
        <begin position="1"/>
        <end position="22"/>
    </location>
</feature>
<protein>
    <recommendedName>
        <fullName evidence="5">Secreted protein</fullName>
    </recommendedName>
</protein>
<dbReference type="EMBL" id="JAAUVV010000007">
    <property type="protein sequence ID" value="NJJ03685.1"/>
    <property type="molecule type" value="Genomic_DNA"/>
</dbReference>
<dbReference type="RefSeq" id="WP_167616282.1">
    <property type="nucleotide sequence ID" value="NZ_CP083648.1"/>
</dbReference>
<comment type="caution">
    <text evidence="3">The sequence shown here is derived from an EMBL/GenBank/DDBJ whole genome shotgun (WGS) entry which is preliminary data.</text>
</comment>
<proteinExistence type="predicted"/>
<reference evidence="3 4" key="1">
    <citation type="submission" date="2020-03" db="EMBL/GenBank/DDBJ databases">
        <title>Draft genome sequences of bacterial isolates from the female urobiome.</title>
        <authorList>
            <person name="Miller-Ensminger T."/>
            <person name="Wolfe A.J."/>
            <person name="Putonti C."/>
        </authorList>
    </citation>
    <scope>NUCLEOTIDE SEQUENCE [LARGE SCALE GENOMIC DNA]</scope>
    <source>
        <strain evidence="3 4">UMB8490</strain>
    </source>
</reference>
<evidence type="ECO:0000313" key="4">
    <source>
        <dbReference type="Proteomes" id="UP000591626"/>
    </source>
</evidence>
<feature type="chain" id="PRO_5042984758" description="Secreted protein" evidence="2">
    <location>
        <begin position="23"/>
        <end position="169"/>
    </location>
</feature>
<accession>A0AAP6XJI5</accession>
<organism evidence="3 4">
    <name type="scientific">Corynebacterium coyleae</name>
    <dbReference type="NCBI Taxonomy" id="53374"/>
    <lineage>
        <taxon>Bacteria</taxon>
        <taxon>Bacillati</taxon>
        <taxon>Actinomycetota</taxon>
        <taxon>Actinomycetes</taxon>
        <taxon>Mycobacteriales</taxon>
        <taxon>Corynebacteriaceae</taxon>
        <taxon>Corynebacterium</taxon>
    </lineage>
</organism>
<evidence type="ECO:0008006" key="5">
    <source>
        <dbReference type="Google" id="ProtNLM"/>
    </source>
</evidence>
<dbReference type="Proteomes" id="UP000591626">
    <property type="component" value="Unassembled WGS sequence"/>
</dbReference>
<dbReference type="PROSITE" id="PS51257">
    <property type="entry name" value="PROKAR_LIPOPROTEIN"/>
    <property type="match status" value="1"/>
</dbReference>
<sequence length="169" mass="17485">MIATSSRKALVGVAAIAALALAGCTPPNENPSDKKIDTATSQDAGSLKGAGASATAATNVVEASEATATETLEAAADELPTFNNCGETGLLRPTQLTVDCKSQNDFLQDIVWDTWTEDLAEGTATRVVLDPNNREEGVKVVLGAPQVVNNDLLFTTISVDGATVNPDRL</sequence>
<feature type="region of interest" description="Disordered" evidence="1">
    <location>
        <begin position="27"/>
        <end position="48"/>
    </location>
</feature>
<evidence type="ECO:0000313" key="3">
    <source>
        <dbReference type="EMBL" id="NJJ03685.1"/>
    </source>
</evidence>
<gene>
    <name evidence="3" type="ORF">HC138_04840</name>
</gene>
<evidence type="ECO:0000256" key="1">
    <source>
        <dbReference type="SAM" id="MobiDB-lite"/>
    </source>
</evidence>
<name>A0AAP6XJI5_9CORY</name>